<keyword evidence="10" id="KW-1185">Reference proteome</keyword>
<dbReference type="Proteomes" id="UP000005737">
    <property type="component" value="Unassembled WGS sequence"/>
</dbReference>
<keyword evidence="4 7" id="KW-0378">Hydrolase</keyword>
<dbReference type="InterPro" id="IPR001567">
    <property type="entry name" value="Pept_M3A_M3B_dom"/>
</dbReference>
<dbReference type="STRING" id="183.GCA_002009735_00343"/>
<evidence type="ECO:0000313" key="10">
    <source>
        <dbReference type="Proteomes" id="UP000005737"/>
    </source>
</evidence>
<protein>
    <submittedName>
        <fullName evidence="9">Peptidyl-dipeptidase Dcp</fullName>
        <ecNumber evidence="9">3.4.15.5</ecNumber>
    </submittedName>
</protein>
<evidence type="ECO:0000313" key="9">
    <source>
        <dbReference type="EMBL" id="EHQ04604.1"/>
    </source>
</evidence>
<dbReference type="GO" id="GO:0008241">
    <property type="term" value="F:peptidyl-dipeptidase activity"/>
    <property type="evidence" value="ECO:0007669"/>
    <property type="project" value="UniProtKB-EC"/>
</dbReference>
<dbReference type="Gene3D" id="3.40.390.10">
    <property type="entry name" value="Collagenase (Catalytic Domain)"/>
    <property type="match status" value="1"/>
</dbReference>
<keyword evidence="2 7" id="KW-0645">Protease</keyword>
<keyword evidence="6 7" id="KW-0482">Metalloprotease</keyword>
<organism evidence="9 10">
    <name type="scientific">Leptonema illini DSM 21528</name>
    <dbReference type="NCBI Taxonomy" id="929563"/>
    <lineage>
        <taxon>Bacteria</taxon>
        <taxon>Pseudomonadati</taxon>
        <taxon>Spirochaetota</taxon>
        <taxon>Spirochaetia</taxon>
        <taxon>Leptospirales</taxon>
        <taxon>Leptospiraceae</taxon>
        <taxon>Leptonema</taxon>
    </lineage>
</organism>
<dbReference type="InterPro" id="IPR024079">
    <property type="entry name" value="MetalloPept_cat_dom_sf"/>
</dbReference>
<evidence type="ECO:0000256" key="3">
    <source>
        <dbReference type="ARBA" id="ARBA00022723"/>
    </source>
</evidence>
<evidence type="ECO:0000256" key="6">
    <source>
        <dbReference type="ARBA" id="ARBA00023049"/>
    </source>
</evidence>
<name>H2CLJ3_9LEPT</name>
<dbReference type="GO" id="GO:0005829">
    <property type="term" value="C:cytosol"/>
    <property type="evidence" value="ECO:0007669"/>
    <property type="project" value="TreeGrafter"/>
</dbReference>
<dbReference type="InterPro" id="IPR045090">
    <property type="entry name" value="Pept_M3A_M3B"/>
</dbReference>
<dbReference type="PANTHER" id="PTHR43660:SF1">
    <property type="entry name" value="DIPEPTIDYL CARBOXYPEPTIDASE"/>
    <property type="match status" value="1"/>
</dbReference>
<dbReference type="PANTHER" id="PTHR43660">
    <property type="entry name" value="DIPEPTIDYL CARBOXYPEPTIDASE"/>
    <property type="match status" value="1"/>
</dbReference>
<comment type="similarity">
    <text evidence="1 7">Belongs to the peptidase M3 family.</text>
</comment>
<sequence length="689" mass="78981">MQSIVRACFLPLFWFLWIRMANPLIDELLPYVPFHKLKAGDFLPALQHFRKVAEERLAAIRANTGAADFENTILAIETSAEELAEVSSAYYVLFSAEATSEIQAIAGEVSSFLADFSSDLFLDAKLFERVKAVKETEAGVDTAEKHRLLDLTYRNYRRNGALLSEEKKEKLRGIDRELSQLAPVFSEHVLRATNAFTLYLERDDQVDGLPETVLEQAAARANKEGKQGWVFTLQYPDYMPFMTYCKDRSLRETMYRAFRGRGLDAATDNRPVIKDILRLRHERATLLGFETHADYVLEERMAGNRQTVTDFLEDLLVKVHPAAQKELEELRHFAAAKGCDDLQPWDLRYFSEQLKKERYDFDQESLRVYFPLDKVLDGLFEVARRLYGLSLKERTDVPVYHEEVRVFEVSDGSEQVGLFYMDLFPRETKKSGAWMTSIREQGLCRGKVERPHVGIVCNFTRSSQSKPSLLTLDEVRTLYHEFGHALHGLLSNVIYRSLAGTNVYWDFVELPSQIMENWTREREALDIFARHYETDEAIPSDLLKRLKAAETFQAGMQFLTQLNYGLLDMAYHTTPPGMVSDIQSFETQATQRSTILPDPEGLCISTGFSHIFAGGYSAGYYSYKWAEVLEADAFELFREKGIFDAGTARAFRQNILERGNSEHPMDLYIRFRGRAPDPDALLRRDGLVA</sequence>
<dbReference type="Gene3D" id="1.10.1370.10">
    <property type="entry name" value="Neurolysin, domain 3"/>
    <property type="match status" value="1"/>
</dbReference>
<dbReference type="InterPro" id="IPR024077">
    <property type="entry name" value="Neurolysin/TOP_dom2"/>
</dbReference>
<dbReference type="GO" id="GO:0004180">
    <property type="term" value="F:carboxypeptidase activity"/>
    <property type="evidence" value="ECO:0007669"/>
    <property type="project" value="UniProtKB-KW"/>
</dbReference>
<dbReference type="SUPFAM" id="SSF55486">
    <property type="entry name" value="Metalloproteases ('zincins'), catalytic domain"/>
    <property type="match status" value="1"/>
</dbReference>
<evidence type="ECO:0000259" key="8">
    <source>
        <dbReference type="Pfam" id="PF01432"/>
    </source>
</evidence>
<proteinExistence type="inferred from homology"/>
<gene>
    <name evidence="9" type="ORF">Lepil_4126</name>
</gene>
<dbReference type="FunFam" id="3.40.390.10:FF:000009">
    <property type="entry name" value="Oligopeptidase A"/>
    <property type="match status" value="1"/>
</dbReference>
<evidence type="ECO:0000256" key="2">
    <source>
        <dbReference type="ARBA" id="ARBA00022670"/>
    </source>
</evidence>
<evidence type="ECO:0000256" key="4">
    <source>
        <dbReference type="ARBA" id="ARBA00022801"/>
    </source>
</evidence>
<keyword evidence="3 7" id="KW-0479">Metal-binding</keyword>
<keyword evidence="5 7" id="KW-0862">Zinc</keyword>
<dbReference type="InterPro" id="IPR034005">
    <property type="entry name" value="M3A_DCP"/>
</dbReference>
<keyword evidence="9" id="KW-0121">Carboxypeptidase</keyword>
<dbReference type="CDD" id="cd06456">
    <property type="entry name" value="M3A_DCP"/>
    <property type="match status" value="1"/>
</dbReference>
<dbReference type="Pfam" id="PF01432">
    <property type="entry name" value="Peptidase_M3"/>
    <property type="match status" value="1"/>
</dbReference>
<dbReference type="GO" id="GO:0004222">
    <property type="term" value="F:metalloendopeptidase activity"/>
    <property type="evidence" value="ECO:0007669"/>
    <property type="project" value="InterPro"/>
</dbReference>
<evidence type="ECO:0000256" key="5">
    <source>
        <dbReference type="ARBA" id="ARBA00022833"/>
    </source>
</evidence>
<feature type="domain" description="Peptidase M3A/M3B catalytic" evidence="8">
    <location>
        <begin position="241"/>
        <end position="684"/>
    </location>
</feature>
<dbReference type="HOGENOM" id="CLU_001805_4_0_12"/>
<accession>H2CLJ3</accession>
<evidence type="ECO:0000256" key="7">
    <source>
        <dbReference type="RuleBase" id="RU003435"/>
    </source>
</evidence>
<dbReference type="GO" id="GO:0046872">
    <property type="term" value="F:metal ion binding"/>
    <property type="evidence" value="ECO:0007669"/>
    <property type="project" value="UniProtKB-UniRule"/>
</dbReference>
<evidence type="ECO:0000256" key="1">
    <source>
        <dbReference type="ARBA" id="ARBA00006040"/>
    </source>
</evidence>
<dbReference type="EC" id="3.4.15.5" evidence="9"/>
<dbReference type="AlphaFoldDB" id="H2CLJ3"/>
<dbReference type="EMBL" id="JH597775">
    <property type="protein sequence ID" value="EHQ04604.1"/>
    <property type="molecule type" value="Genomic_DNA"/>
</dbReference>
<reference evidence="9 10" key="1">
    <citation type="submission" date="2011-10" db="EMBL/GenBank/DDBJ databases">
        <title>The Improved High-Quality Draft genome of Leptonema illini DSM 21528.</title>
        <authorList>
            <consortium name="US DOE Joint Genome Institute (JGI-PGF)"/>
            <person name="Lucas S."/>
            <person name="Copeland A."/>
            <person name="Lapidus A."/>
            <person name="Glavina del Rio T."/>
            <person name="Dalin E."/>
            <person name="Tice H."/>
            <person name="Bruce D."/>
            <person name="Goodwin L."/>
            <person name="Pitluck S."/>
            <person name="Peters L."/>
            <person name="Mikhailova N."/>
            <person name="Held B."/>
            <person name="Kyrpides N."/>
            <person name="Mavromatis K."/>
            <person name="Ivanova N."/>
            <person name="Markowitz V."/>
            <person name="Cheng J.-F."/>
            <person name="Hugenholtz P."/>
            <person name="Woyke T."/>
            <person name="Wu D."/>
            <person name="Gronow S."/>
            <person name="Wellnitz S."/>
            <person name="Brambilla E.-M."/>
            <person name="Klenk H.-P."/>
            <person name="Eisen J.A."/>
        </authorList>
    </citation>
    <scope>NUCLEOTIDE SEQUENCE [LARGE SCALE GENOMIC DNA]</scope>
    <source>
        <strain evidence="9 10">DSM 21528</strain>
    </source>
</reference>
<dbReference type="GO" id="GO:0006508">
    <property type="term" value="P:proteolysis"/>
    <property type="evidence" value="ECO:0007669"/>
    <property type="project" value="UniProtKB-KW"/>
</dbReference>
<comment type="cofactor">
    <cofactor evidence="7">
        <name>Zn(2+)</name>
        <dbReference type="ChEBI" id="CHEBI:29105"/>
    </cofactor>
    <text evidence="7">Binds 1 zinc ion.</text>
</comment>